<comment type="subcellular location">
    <subcellularLocation>
        <location evidence="2">Membrane</location>
        <topology evidence="2">Single-pass membrane protein</topology>
    </subcellularLocation>
</comment>
<evidence type="ECO:0000256" key="3">
    <source>
        <dbReference type="ARBA" id="ARBA00004913"/>
    </source>
</evidence>
<dbReference type="GO" id="GO:0016020">
    <property type="term" value="C:membrane"/>
    <property type="evidence" value="ECO:0007669"/>
    <property type="project" value="UniProtKB-SubCell"/>
</dbReference>
<keyword evidence="9 16" id="KW-1133">Transmembrane helix</keyword>
<dbReference type="Pfam" id="PF00067">
    <property type="entry name" value="p450"/>
    <property type="match status" value="1"/>
</dbReference>
<keyword evidence="11 14" id="KW-0408">Iron</keyword>
<keyword evidence="7 14" id="KW-0479">Metal-binding</keyword>
<dbReference type="InterPro" id="IPR017972">
    <property type="entry name" value="Cyt_P450_CS"/>
</dbReference>
<evidence type="ECO:0000313" key="18">
    <source>
        <dbReference type="Proteomes" id="UP000231279"/>
    </source>
</evidence>
<dbReference type="OrthoDB" id="2789670at2759"/>
<dbReference type="FunFam" id="1.10.630.10:FF:000097">
    <property type="entry name" value="Cytochrome P-450 19"/>
    <property type="match status" value="1"/>
</dbReference>
<keyword evidence="10 15" id="KW-0560">Oxidoreductase</keyword>
<name>A0A2G9GCT6_9LAMI</name>
<dbReference type="EC" id="1.14.13.21" evidence="17"/>
<keyword evidence="12 15" id="KW-0503">Monooxygenase</keyword>
<evidence type="ECO:0000256" key="8">
    <source>
        <dbReference type="ARBA" id="ARBA00022857"/>
    </source>
</evidence>
<evidence type="ECO:0000256" key="16">
    <source>
        <dbReference type="SAM" id="Phobius"/>
    </source>
</evidence>
<evidence type="ECO:0000256" key="1">
    <source>
        <dbReference type="ARBA" id="ARBA00001971"/>
    </source>
</evidence>
<evidence type="ECO:0000256" key="2">
    <source>
        <dbReference type="ARBA" id="ARBA00004167"/>
    </source>
</evidence>
<evidence type="ECO:0000256" key="13">
    <source>
        <dbReference type="ARBA" id="ARBA00023136"/>
    </source>
</evidence>
<feature type="binding site" description="axial binding residue" evidence="14">
    <location>
        <position position="446"/>
    </location>
    <ligand>
        <name>heme</name>
        <dbReference type="ChEBI" id="CHEBI:30413"/>
    </ligand>
    <ligandPart>
        <name>Fe</name>
        <dbReference type="ChEBI" id="CHEBI:18248"/>
    </ligandPart>
</feature>
<keyword evidence="6 16" id="KW-0812">Transmembrane</keyword>
<dbReference type="PRINTS" id="PR00385">
    <property type="entry name" value="P450"/>
</dbReference>
<keyword evidence="5 14" id="KW-0349">Heme</keyword>
<evidence type="ECO:0000313" key="17">
    <source>
        <dbReference type="EMBL" id="PIN03103.1"/>
    </source>
</evidence>
<evidence type="ECO:0000256" key="4">
    <source>
        <dbReference type="ARBA" id="ARBA00010617"/>
    </source>
</evidence>
<dbReference type="GO" id="GO:0016705">
    <property type="term" value="F:oxidoreductase activity, acting on paired donors, with incorporation or reduction of molecular oxygen"/>
    <property type="evidence" value="ECO:0007669"/>
    <property type="project" value="InterPro"/>
</dbReference>
<evidence type="ECO:0000256" key="15">
    <source>
        <dbReference type="RuleBase" id="RU000461"/>
    </source>
</evidence>
<dbReference type="InterPro" id="IPR036396">
    <property type="entry name" value="Cyt_P450_sf"/>
</dbReference>
<evidence type="ECO:0000256" key="10">
    <source>
        <dbReference type="ARBA" id="ARBA00023002"/>
    </source>
</evidence>
<dbReference type="InterPro" id="IPR002401">
    <property type="entry name" value="Cyt_P450_E_grp-I"/>
</dbReference>
<keyword evidence="8" id="KW-0521">NADP</keyword>
<evidence type="ECO:0000256" key="9">
    <source>
        <dbReference type="ARBA" id="ARBA00022989"/>
    </source>
</evidence>
<dbReference type="InterPro" id="IPR001128">
    <property type="entry name" value="Cyt_P450"/>
</dbReference>
<dbReference type="Gene3D" id="1.10.630.10">
    <property type="entry name" value="Cytochrome P450"/>
    <property type="match status" value="1"/>
</dbReference>
<evidence type="ECO:0000256" key="5">
    <source>
        <dbReference type="ARBA" id="ARBA00022617"/>
    </source>
</evidence>
<evidence type="ECO:0000256" key="14">
    <source>
        <dbReference type="PIRSR" id="PIRSR602401-1"/>
    </source>
</evidence>
<sequence>MVATFTLIAWTSILCFLIYSFLQHRRRAKSPALPPGPRPWPIVGNLPQLGPKPHQSMAALAHVHGPLMHLKMGFVHVVVASSASVAEQFLKVHDANFLSRPPNAGAKYVAYNYQDLVFAPYGPRWRLLRKICALHLFSTRALDDFRHIRQEEVGILTRALASAGKTPIRLGQVLNVCATNAIARVMLGRRVVGHGCGGGDEKAEEFKAMVVELMVLAGVFNIGDFIPPLEGLDLQGVAAKMKKLHKRFDAFLSAILDEHKIKGSGVHVDLLSKLISLKDVDDGEGGRITDIEIKALLLNLFTAGTDTTSSTVEWAIAELIRHPNILSQAQKELDAVVGKDRLVTESDLSQLPFLQAIVKENFRLHPSTPLSLPRIADESCEINGYLIPKGSTLLVNVWAIARDPDRWSNPLEFKPERFLTGGERPTVDVKGNDFELIPFGAGRRICAGMSLGIRMVQLLIATLIHAFDFELANGQLVQNLNMEEAYGLTLQRAEPLMVHPKPRLASHVYKA</sequence>
<dbReference type="GO" id="GO:0005506">
    <property type="term" value="F:iron ion binding"/>
    <property type="evidence" value="ECO:0007669"/>
    <property type="project" value="InterPro"/>
</dbReference>
<accession>A0A2G9GCT6</accession>
<gene>
    <name evidence="17" type="ORF">CDL12_24374</name>
</gene>
<comment type="pathway">
    <text evidence="3">Alkaloid biosynthesis.</text>
</comment>
<protein>
    <submittedName>
        <fullName evidence="17">Cytochrome P450 CYP2 subfamily</fullName>
        <ecNumber evidence="17">1.14.13.21</ecNumber>
    </submittedName>
</protein>
<dbReference type="Proteomes" id="UP000231279">
    <property type="component" value="Unassembled WGS sequence"/>
</dbReference>
<keyword evidence="13 16" id="KW-0472">Membrane</keyword>
<keyword evidence="18" id="KW-1185">Reference proteome</keyword>
<dbReference type="GO" id="GO:0020037">
    <property type="term" value="F:heme binding"/>
    <property type="evidence" value="ECO:0007669"/>
    <property type="project" value="InterPro"/>
</dbReference>
<feature type="transmembrane region" description="Helical" evidence="16">
    <location>
        <begin position="6"/>
        <end position="22"/>
    </location>
</feature>
<evidence type="ECO:0000256" key="6">
    <source>
        <dbReference type="ARBA" id="ARBA00022692"/>
    </source>
</evidence>
<dbReference type="PANTHER" id="PTHR47944:SF18">
    <property type="entry name" value="FLAVONOID 3'-MONOOXYGENASE"/>
    <property type="match status" value="1"/>
</dbReference>
<reference evidence="18" key="1">
    <citation type="journal article" date="2018" name="Gigascience">
        <title>Genome assembly of the Pink Ipe (Handroanthus impetiginosus, Bignoniaceae), a highly valued, ecologically keystone Neotropical timber forest tree.</title>
        <authorList>
            <person name="Silva-Junior O.B."/>
            <person name="Grattapaglia D."/>
            <person name="Novaes E."/>
            <person name="Collevatti R.G."/>
        </authorList>
    </citation>
    <scope>NUCLEOTIDE SEQUENCE [LARGE SCALE GENOMIC DNA]</scope>
    <source>
        <strain evidence="18">cv. UFG-1</strain>
    </source>
</reference>
<dbReference type="PROSITE" id="PS00086">
    <property type="entry name" value="CYTOCHROME_P450"/>
    <property type="match status" value="1"/>
</dbReference>
<comment type="cofactor">
    <cofactor evidence="1 14">
        <name>heme</name>
        <dbReference type="ChEBI" id="CHEBI:30413"/>
    </cofactor>
</comment>
<organism evidence="17 18">
    <name type="scientific">Handroanthus impetiginosus</name>
    <dbReference type="NCBI Taxonomy" id="429701"/>
    <lineage>
        <taxon>Eukaryota</taxon>
        <taxon>Viridiplantae</taxon>
        <taxon>Streptophyta</taxon>
        <taxon>Embryophyta</taxon>
        <taxon>Tracheophyta</taxon>
        <taxon>Spermatophyta</taxon>
        <taxon>Magnoliopsida</taxon>
        <taxon>eudicotyledons</taxon>
        <taxon>Gunneridae</taxon>
        <taxon>Pentapetalae</taxon>
        <taxon>asterids</taxon>
        <taxon>lamiids</taxon>
        <taxon>Lamiales</taxon>
        <taxon>Bignoniaceae</taxon>
        <taxon>Crescentiina</taxon>
        <taxon>Tabebuia alliance</taxon>
        <taxon>Handroanthus</taxon>
    </lineage>
</organism>
<dbReference type="PRINTS" id="PR00463">
    <property type="entry name" value="EP450I"/>
</dbReference>
<dbReference type="EMBL" id="NKXS01005646">
    <property type="protein sequence ID" value="PIN03103.1"/>
    <property type="molecule type" value="Genomic_DNA"/>
</dbReference>
<dbReference type="GO" id="GO:0004497">
    <property type="term" value="F:monooxygenase activity"/>
    <property type="evidence" value="ECO:0007669"/>
    <property type="project" value="UniProtKB-KW"/>
</dbReference>
<dbReference type="PANTHER" id="PTHR47944">
    <property type="entry name" value="CYTOCHROME P450 98A9"/>
    <property type="match status" value="1"/>
</dbReference>
<evidence type="ECO:0000256" key="7">
    <source>
        <dbReference type="ARBA" id="ARBA00022723"/>
    </source>
</evidence>
<comment type="caution">
    <text evidence="17">The sequence shown here is derived from an EMBL/GenBank/DDBJ whole genome shotgun (WGS) entry which is preliminary data.</text>
</comment>
<comment type="similarity">
    <text evidence="4 15">Belongs to the cytochrome P450 family.</text>
</comment>
<proteinExistence type="inferred from homology"/>
<evidence type="ECO:0000256" key="11">
    <source>
        <dbReference type="ARBA" id="ARBA00023004"/>
    </source>
</evidence>
<evidence type="ECO:0000256" key="12">
    <source>
        <dbReference type="ARBA" id="ARBA00023033"/>
    </source>
</evidence>
<dbReference type="AlphaFoldDB" id="A0A2G9GCT6"/>
<dbReference type="STRING" id="429701.A0A2G9GCT6"/>
<dbReference type="SUPFAM" id="SSF48264">
    <property type="entry name" value="Cytochrome P450"/>
    <property type="match status" value="1"/>
</dbReference>